<accession>A0ABP8ELW2</accession>
<dbReference type="Pfam" id="PF11339">
    <property type="entry name" value="DUF3141"/>
    <property type="match status" value="1"/>
</dbReference>
<keyword evidence="3" id="KW-1185">Reference proteome</keyword>
<evidence type="ECO:0008006" key="4">
    <source>
        <dbReference type="Google" id="ProtNLM"/>
    </source>
</evidence>
<gene>
    <name evidence="2" type="ORF">GCM10022261_24720</name>
</gene>
<dbReference type="Proteomes" id="UP001501586">
    <property type="component" value="Unassembled WGS sequence"/>
</dbReference>
<dbReference type="PANTHER" id="PTHR36837:SF2">
    <property type="entry name" value="POLY(3-HYDROXYALKANOATE) POLYMERASE SUBUNIT PHAC"/>
    <property type="match status" value="1"/>
</dbReference>
<sequence>MRDSHSPTSSSGIFDSLVSATVGAWTAYSTATIDYWWGAVRRGATPLDLASDLMSWSITMSDRKRPEWAHENRVIKEWPLARLRDYSAPDADPDMIATVILPPQAGHDSSIIDFTADQSQVVVGRESGCHRIYCLDWIGATQETKDAGIDDYMAILRETAELLGGKVNLVGDCQGGWTATIFTALYPERVNTLAIAGAPIDFHAGEPLIRDWVDAIAPGGDMTIYRSVVEANNGVLPGRFLLDGFKALQPDQEFSRSIQLLANLHDAEHVERYRQFEDWFQWTQALPGVFYLWVVEHLFIRNSLIKGELVVEGRIVDLAAIECPLFLMAGQTDHITPADQVWALADYASTPASMIGRQSSTGGHLGLFMGHESLRNHWQVIFKEMAGLSTPTPDDDPEVLTDEPSQPVASKATSARKTPRRKSADVKPAAVSKPAEEAPDAEAAATRISTTRVPAKRTPTEESAASPKPKPPAVGSVGAAESATGIRRQTSPVEEPRSHED</sequence>
<dbReference type="EMBL" id="BAABAZ010000006">
    <property type="protein sequence ID" value="GAA4284941.1"/>
    <property type="molecule type" value="Genomic_DNA"/>
</dbReference>
<dbReference type="InterPro" id="IPR029058">
    <property type="entry name" value="AB_hydrolase_fold"/>
</dbReference>
<dbReference type="InterPro" id="IPR024501">
    <property type="entry name" value="DUF3141"/>
</dbReference>
<dbReference type="Gene3D" id="3.40.50.1820">
    <property type="entry name" value="alpha/beta hydrolase"/>
    <property type="match status" value="1"/>
</dbReference>
<dbReference type="SUPFAM" id="SSF53474">
    <property type="entry name" value="alpha/beta-Hydrolases"/>
    <property type="match status" value="1"/>
</dbReference>
<reference evidence="3" key="1">
    <citation type="journal article" date="2019" name="Int. J. Syst. Evol. Microbiol.">
        <title>The Global Catalogue of Microorganisms (GCM) 10K type strain sequencing project: providing services to taxonomists for standard genome sequencing and annotation.</title>
        <authorList>
            <consortium name="The Broad Institute Genomics Platform"/>
            <consortium name="The Broad Institute Genome Sequencing Center for Infectious Disease"/>
            <person name="Wu L."/>
            <person name="Ma J."/>
        </authorList>
    </citation>
    <scope>NUCLEOTIDE SEQUENCE [LARGE SCALE GENOMIC DNA]</scope>
    <source>
        <strain evidence="3">JCM 17458</strain>
    </source>
</reference>
<comment type="caution">
    <text evidence="2">The sequence shown here is derived from an EMBL/GenBank/DDBJ whole genome shotgun (WGS) entry which is preliminary data.</text>
</comment>
<feature type="compositionally biased region" description="Polar residues" evidence="1">
    <location>
        <begin position="403"/>
        <end position="416"/>
    </location>
</feature>
<evidence type="ECO:0000313" key="3">
    <source>
        <dbReference type="Proteomes" id="UP001501586"/>
    </source>
</evidence>
<evidence type="ECO:0000256" key="1">
    <source>
        <dbReference type="SAM" id="MobiDB-lite"/>
    </source>
</evidence>
<feature type="compositionally biased region" description="Low complexity" evidence="1">
    <location>
        <begin position="463"/>
        <end position="478"/>
    </location>
</feature>
<organism evidence="2 3">
    <name type="scientific">Brevibacterium daeguense</name>
    <dbReference type="NCBI Taxonomy" id="909936"/>
    <lineage>
        <taxon>Bacteria</taxon>
        <taxon>Bacillati</taxon>
        <taxon>Actinomycetota</taxon>
        <taxon>Actinomycetes</taxon>
        <taxon>Micrococcales</taxon>
        <taxon>Brevibacteriaceae</taxon>
        <taxon>Brevibacterium</taxon>
    </lineage>
</organism>
<name>A0ABP8ELW2_9MICO</name>
<proteinExistence type="predicted"/>
<dbReference type="PANTHER" id="PTHR36837">
    <property type="entry name" value="POLY(3-HYDROXYALKANOATE) POLYMERASE SUBUNIT PHAC"/>
    <property type="match status" value="1"/>
</dbReference>
<dbReference type="InterPro" id="IPR051321">
    <property type="entry name" value="PHA/PHB_synthase"/>
</dbReference>
<protein>
    <recommendedName>
        <fullName evidence="4">Poly(3-hydroxyalkanoate) synthetase</fullName>
    </recommendedName>
</protein>
<evidence type="ECO:0000313" key="2">
    <source>
        <dbReference type="EMBL" id="GAA4284941.1"/>
    </source>
</evidence>
<feature type="region of interest" description="Disordered" evidence="1">
    <location>
        <begin position="388"/>
        <end position="501"/>
    </location>
</feature>